<proteinExistence type="predicted"/>
<reference evidence="3" key="3">
    <citation type="submission" date="2021-08" db="EMBL/GenBank/DDBJ databases">
        <authorList>
            <person name="de Jong S."/>
            <person name="van den Broek M."/>
            <person name="Merkel A."/>
            <person name="de la Torre Cortes P."/>
            <person name="Kalamorz F."/>
            <person name="Cook G."/>
            <person name="van Loosdrecht M."/>
            <person name="McMillan D."/>
        </authorList>
    </citation>
    <scope>NUCLEOTIDE SEQUENCE</scope>
    <source>
        <strain evidence="3">TA2.A1</strain>
    </source>
</reference>
<dbReference type="Proteomes" id="UP000825179">
    <property type="component" value="Chromosome"/>
</dbReference>
<gene>
    <name evidence="2" type="ORF">CathTA2_0999</name>
    <name evidence="3" type="ORF">HUR95_04885</name>
</gene>
<dbReference type="RefSeq" id="WP_007503699.1">
    <property type="nucleotide sequence ID" value="NZ_AFCE01000105.1"/>
</dbReference>
<keyword evidence="1" id="KW-0472">Membrane</keyword>
<reference evidence="2 4" key="1">
    <citation type="journal article" date="2011" name="J. Bacteriol.">
        <title>Draft genome sequence of the thermoalkaliphilic Caldalkalibacillus thermarum strain TA2.A1.</title>
        <authorList>
            <person name="Kalamorz F."/>
            <person name="Keis S."/>
            <person name="McMillan D.G."/>
            <person name="Olsson K."/>
            <person name="Stanton J.A."/>
            <person name="Stockwell P."/>
            <person name="Black M.A."/>
            <person name="Klingeman D.M."/>
            <person name="Land M.L."/>
            <person name="Han C.S."/>
            <person name="Martin S.L."/>
            <person name="Becher S.A."/>
            <person name="Peddie C.J."/>
            <person name="Morgan H.W."/>
            <person name="Matthies D."/>
            <person name="Preiss L."/>
            <person name="Meier T."/>
            <person name="Brown S.D."/>
            <person name="Cook G.M."/>
        </authorList>
    </citation>
    <scope>NUCLEOTIDE SEQUENCE [LARGE SCALE GENOMIC DNA]</scope>
    <source>
        <strain evidence="2 4">TA2.A1</strain>
    </source>
</reference>
<evidence type="ECO:0000256" key="1">
    <source>
        <dbReference type="SAM" id="Phobius"/>
    </source>
</evidence>
<evidence type="ECO:0000313" key="5">
    <source>
        <dbReference type="Proteomes" id="UP000825179"/>
    </source>
</evidence>
<keyword evidence="1" id="KW-0812">Transmembrane</keyword>
<organism evidence="2 4">
    <name type="scientific">Caldalkalibacillus thermarum (strain TA2.A1)</name>
    <dbReference type="NCBI Taxonomy" id="986075"/>
    <lineage>
        <taxon>Bacteria</taxon>
        <taxon>Bacillati</taxon>
        <taxon>Bacillota</taxon>
        <taxon>Bacilli</taxon>
        <taxon>Bacillales</taxon>
        <taxon>Bacillaceae</taxon>
        <taxon>Caldalkalibacillus</taxon>
    </lineage>
</organism>
<sequence length="73" mass="7916">MLKKIIIIGVGCLVAVCVMFVGIYLVFASTFKDPLAANGPQVAENVSLKNDGISYKDEDGTLHIDRSFKLSLK</sequence>
<reference evidence="3 5" key="2">
    <citation type="journal article" date="2020" name="Extremophiles">
        <title>Genomic analysis of Caldalkalibacillus thermarum TA2.A1 reveals aerobic alkaliphilic metabolism and evolutionary hallmarks linking alkaliphilic bacteria and plant life.</title>
        <authorList>
            <person name="de Jong S.I."/>
            <person name="van den Broek M.A."/>
            <person name="Merkel A.Y."/>
            <person name="de la Torre Cortes P."/>
            <person name="Kalamorz F."/>
            <person name="Cook G.M."/>
            <person name="van Loosdrecht M.C.M."/>
            <person name="McMillan D.G.G."/>
        </authorList>
    </citation>
    <scope>NUCLEOTIDE SEQUENCE [LARGE SCALE GENOMIC DNA]</scope>
    <source>
        <strain evidence="3 5">TA2.A1</strain>
    </source>
</reference>
<dbReference type="KEGG" id="cthu:HUR95_04885"/>
<dbReference type="EMBL" id="AFCE01000105">
    <property type="protein sequence ID" value="EGL83435.1"/>
    <property type="molecule type" value="Genomic_DNA"/>
</dbReference>
<feature type="transmembrane region" description="Helical" evidence="1">
    <location>
        <begin position="6"/>
        <end position="27"/>
    </location>
</feature>
<dbReference type="Proteomes" id="UP000010716">
    <property type="component" value="Unassembled WGS sequence"/>
</dbReference>
<evidence type="ECO:0000313" key="2">
    <source>
        <dbReference type="EMBL" id="EGL83435.1"/>
    </source>
</evidence>
<evidence type="ECO:0000313" key="3">
    <source>
        <dbReference type="EMBL" id="QZT34677.1"/>
    </source>
</evidence>
<dbReference type="EMBL" id="CP082237">
    <property type="protein sequence ID" value="QZT34677.1"/>
    <property type="molecule type" value="Genomic_DNA"/>
</dbReference>
<accession>F5L5D6</accession>
<name>F5L5D6_CALTT</name>
<keyword evidence="5" id="KW-1185">Reference proteome</keyword>
<protein>
    <submittedName>
        <fullName evidence="2">Uncharacterized protein</fullName>
    </submittedName>
</protein>
<evidence type="ECO:0000313" key="4">
    <source>
        <dbReference type="Proteomes" id="UP000010716"/>
    </source>
</evidence>
<dbReference type="AlphaFoldDB" id="F5L5D6"/>
<keyword evidence="1" id="KW-1133">Transmembrane helix</keyword>